<dbReference type="GO" id="GO:0005737">
    <property type="term" value="C:cytoplasm"/>
    <property type="evidence" value="ECO:0007669"/>
    <property type="project" value="TreeGrafter"/>
</dbReference>
<dbReference type="GO" id="GO:0046654">
    <property type="term" value="P:tetrahydrofolate biosynthetic process"/>
    <property type="evidence" value="ECO:0007669"/>
    <property type="project" value="InterPro"/>
</dbReference>
<dbReference type="PROSITE" id="PS00860">
    <property type="entry name" value="GTP_CYCLOHYDROL_1_2"/>
    <property type="match status" value="1"/>
</dbReference>
<dbReference type="Gene3D" id="3.30.1130.10">
    <property type="match status" value="1"/>
</dbReference>
<comment type="pathway">
    <text evidence="1">Cofactor biosynthesis; 7,8-dihydroneopterin triphosphate biosynthesis; 7,8-dihydroneopterin triphosphate from GTP: step 1/1.</text>
</comment>
<evidence type="ECO:0000256" key="2">
    <source>
        <dbReference type="ARBA" id="ARBA00012715"/>
    </source>
</evidence>
<keyword evidence="3" id="KW-0378">Hydrolase</keyword>
<protein>
    <recommendedName>
        <fullName evidence="2">GTP cyclohydrolase I</fullName>
        <ecNumber evidence="2">3.5.4.16</ecNumber>
    </recommendedName>
</protein>
<feature type="domain" description="GTP cyclohydrolase I" evidence="4">
    <location>
        <begin position="1"/>
        <end position="83"/>
    </location>
</feature>
<name>A0A382P7M0_9ZZZZ</name>
<dbReference type="UniPathway" id="UPA00848">
    <property type="reaction ID" value="UER00151"/>
</dbReference>
<dbReference type="GO" id="GO:0008270">
    <property type="term" value="F:zinc ion binding"/>
    <property type="evidence" value="ECO:0007669"/>
    <property type="project" value="TreeGrafter"/>
</dbReference>
<sequence length="84" mass="9621">LSKLARVVEVFSKRLQTQERLTMQIANTIMDVLQPKGVAVTINASHQCMTMRGVKKENATTVTNYFLGVLKDDLNYQKKYLKFI</sequence>
<evidence type="ECO:0000256" key="1">
    <source>
        <dbReference type="ARBA" id="ARBA00005080"/>
    </source>
</evidence>
<dbReference type="Pfam" id="PF01227">
    <property type="entry name" value="GTP_cyclohydroI"/>
    <property type="match status" value="1"/>
</dbReference>
<dbReference type="InterPro" id="IPR018234">
    <property type="entry name" value="GTP_CycHdrlase_I_CS"/>
</dbReference>
<dbReference type="InterPro" id="IPR020602">
    <property type="entry name" value="GTP_CycHdrlase_I_dom"/>
</dbReference>
<dbReference type="EMBL" id="UINC01105127">
    <property type="protein sequence ID" value="SVC68830.1"/>
    <property type="molecule type" value="Genomic_DNA"/>
</dbReference>
<dbReference type="InterPro" id="IPR043133">
    <property type="entry name" value="GTP-CH-I_C/QueF"/>
</dbReference>
<proteinExistence type="predicted"/>
<evidence type="ECO:0000256" key="3">
    <source>
        <dbReference type="ARBA" id="ARBA00022801"/>
    </source>
</evidence>
<evidence type="ECO:0000313" key="5">
    <source>
        <dbReference type="EMBL" id="SVC68830.1"/>
    </source>
</evidence>
<evidence type="ECO:0000259" key="4">
    <source>
        <dbReference type="Pfam" id="PF01227"/>
    </source>
</evidence>
<dbReference type="GO" id="GO:0003934">
    <property type="term" value="F:GTP cyclohydrolase I activity"/>
    <property type="evidence" value="ECO:0007669"/>
    <property type="project" value="UniProtKB-EC"/>
</dbReference>
<feature type="non-terminal residue" evidence="5">
    <location>
        <position position="1"/>
    </location>
</feature>
<organism evidence="5">
    <name type="scientific">marine metagenome</name>
    <dbReference type="NCBI Taxonomy" id="408172"/>
    <lineage>
        <taxon>unclassified sequences</taxon>
        <taxon>metagenomes</taxon>
        <taxon>ecological metagenomes</taxon>
    </lineage>
</organism>
<accession>A0A382P7M0</accession>
<gene>
    <name evidence="5" type="ORF">METZ01_LOCUS321684</name>
</gene>
<dbReference type="EC" id="3.5.4.16" evidence="2"/>
<dbReference type="GO" id="GO:0005525">
    <property type="term" value="F:GTP binding"/>
    <property type="evidence" value="ECO:0007669"/>
    <property type="project" value="TreeGrafter"/>
</dbReference>
<dbReference type="GO" id="GO:0006729">
    <property type="term" value="P:tetrahydrobiopterin biosynthetic process"/>
    <property type="evidence" value="ECO:0007669"/>
    <property type="project" value="TreeGrafter"/>
</dbReference>
<dbReference type="InterPro" id="IPR001474">
    <property type="entry name" value="GTP_CycHdrlase_I"/>
</dbReference>
<reference evidence="5" key="1">
    <citation type="submission" date="2018-05" db="EMBL/GenBank/DDBJ databases">
        <authorList>
            <person name="Lanie J.A."/>
            <person name="Ng W.-L."/>
            <person name="Kazmierczak K.M."/>
            <person name="Andrzejewski T.M."/>
            <person name="Davidsen T.M."/>
            <person name="Wayne K.J."/>
            <person name="Tettelin H."/>
            <person name="Glass J.I."/>
            <person name="Rusch D."/>
            <person name="Podicherti R."/>
            <person name="Tsui H.-C.T."/>
            <person name="Winkler M.E."/>
        </authorList>
    </citation>
    <scope>NUCLEOTIDE SEQUENCE</scope>
</reference>
<dbReference type="PANTHER" id="PTHR11109">
    <property type="entry name" value="GTP CYCLOHYDROLASE I"/>
    <property type="match status" value="1"/>
</dbReference>
<dbReference type="PANTHER" id="PTHR11109:SF7">
    <property type="entry name" value="GTP CYCLOHYDROLASE 1"/>
    <property type="match status" value="1"/>
</dbReference>
<dbReference type="SUPFAM" id="SSF55620">
    <property type="entry name" value="Tetrahydrobiopterin biosynthesis enzymes-like"/>
    <property type="match status" value="1"/>
</dbReference>
<dbReference type="AlphaFoldDB" id="A0A382P7M0"/>